<dbReference type="PROSITE" id="PS00678">
    <property type="entry name" value="WD_REPEATS_1"/>
    <property type="match status" value="2"/>
</dbReference>
<feature type="repeat" description="WD" evidence="5">
    <location>
        <begin position="110"/>
        <end position="151"/>
    </location>
</feature>
<gene>
    <name evidence="9" type="ORF">HICCMSTLAB_LOCUS5809</name>
</gene>
<keyword evidence="2 5" id="KW-0853">WD repeat</keyword>
<keyword evidence="4" id="KW-0539">Nucleus</keyword>
<comment type="caution">
    <text evidence="9">The sequence shown here is derived from an EMBL/GenBank/DDBJ whole genome shotgun (WGS) entry which is preliminary data.</text>
</comment>
<evidence type="ECO:0000256" key="6">
    <source>
        <dbReference type="SAM" id="MobiDB-lite"/>
    </source>
</evidence>
<dbReference type="PANTHER" id="PTHR19848:SF0">
    <property type="entry name" value="NOTCHLESS PROTEIN HOMOLOG 1"/>
    <property type="match status" value="1"/>
</dbReference>
<dbReference type="InterPro" id="IPR015943">
    <property type="entry name" value="WD40/YVTN_repeat-like_dom_sf"/>
</dbReference>
<evidence type="ECO:0000256" key="7">
    <source>
        <dbReference type="SAM" id="Phobius"/>
    </source>
</evidence>
<organism evidence="9 10">
    <name type="scientific">Cotesia congregata</name>
    <name type="common">Parasitoid wasp</name>
    <name type="synonym">Apanteles congregatus</name>
    <dbReference type="NCBI Taxonomy" id="51543"/>
    <lineage>
        <taxon>Eukaryota</taxon>
        <taxon>Metazoa</taxon>
        <taxon>Ecdysozoa</taxon>
        <taxon>Arthropoda</taxon>
        <taxon>Hexapoda</taxon>
        <taxon>Insecta</taxon>
        <taxon>Pterygota</taxon>
        <taxon>Neoptera</taxon>
        <taxon>Endopterygota</taxon>
        <taxon>Hymenoptera</taxon>
        <taxon>Apocrita</taxon>
        <taxon>Ichneumonoidea</taxon>
        <taxon>Braconidae</taxon>
        <taxon>Microgastrinae</taxon>
        <taxon>Cotesia</taxon>
    </lineage>
</organism>
<dbReference type="Proteomes" id="UP000786811">
    <property type="component" value="Unassembled WGS sequence"/>
</dbReference>
<reference evidence="9" key="1">
    <citation type="submission" date="2021-04" db="EMBL/GenBank/DDBJ databases">
        <authorList>
            <person name="Chebbi M.A.C M."/>
        </authorList>
    </citation>
    <scope>NUCLEOTIDE SEQUENCE</scope>
</reference>
<evidence type="ECO:0000256" key="5">
    <source>
        <dbReference type="PROSITE-ProRule" id="PRU00221"/>
    </source>
</evidence>
<protein>
    <submittedName>
        <fullName evidence="9">Similar to NLE1: Notchless protein homolog 1 (Homo sapiens)</fullName>
    </submittedName>
</protein>
<sequence length="737" mass="82050">MNKRKSEEMEESDGTIHTVLARFKSEKGEILPETFNLPGGTTAKQLEGICNSLLQQEEPVPISFFINDVEVVGSLQDNLKGNDCEQVIDIVYQPQAVFKVRAVTRCTGSIEGHREAVISVAFSPNGESLASGSGDTTVRFWDIHTQTPLYTCEGHKHWVLCISWSPCGSKLASACKNGVIMLWDPETGKQIGKTMKGHKQWVTALSWEPYHRNPDCRYLVSSSKDSDLRIWDTKLGQTTRVLAGHTKSVTCVRWGGRGLIYSGSQDRSIRVWRAEDGVLCRVLDGHAHWVNTLALNVDYALRTGHFEIVKNPNAPEDLQERALKRYQALARMTGHRQLVNDVKFSPDGRLIASASFDKSIKLWEAVTGKFIKNLHGHIQAVFSIAWSADSRLLVSGSSDSTLKVWDVKAQSLAQDLPGHADQVYAVDWSPDAMRVASGGKDKVPRDWWWVQKISRCNSSYFCIFFAIFGTIIEDALSSSRRTGNNSMVSPNRLHGNWTNTRSCEGPLNRSAVGILYQPRDRENSNSVHESTRHHGHQAHGIANNVTNNTHVRRVLPNDPAINRGIIEISEISSAELAGYRLRCGVWITFILATGFVSIAKFYFNHRPDKGLDVLIFCGLLVALMISGCFYTTLFRRNRNDHHYHVPEISIATVATEAANEANHQQPGGDNNSLPMNSLATQHPVDQHQQQLISSSMLFPSTPSLSSPSPPPYHIAILIPPNSQYDEAPPPSYEKATR</sequence>
<keyword evidence="3" id="KW-0677">Repeat</keyword>
<dbReference type="CDD" id="cd00200">
    <property type="entry name" value="WD40"/>
    <property type="match status" value="1"/>
</dbReference>
<dbReference type="SUPFAM" id="SSF50978">
    <property type="entry name" value="WD40 repeat-like"/>
    <property type="match status" value="1"/>
</dbReference>
<keyword evidence="10" id="KW-1185">Reference proteome</keyword>
<dbReference type="SMART" id="SM00320">
    <property type="entry name" value="WD40"/>
    <property type="match status" value="7"/>
</dbReference>
<dbReference type="AlphaFoldDB" id="A0A8J2HAX9"/>
<dbReference type="Pfam" id="PF08154">
    <property type="entry name" value="NLE"/>
    <property type="match status" value="1"/>
</dbReference>
<dbReference type="InterPro" id="IPR019775">
    <property type="entry name" value="WD40_repeat_CS"/>
</dbReference>
<dbReference type="PANTHER" id="PTHR19848">
    <property type="entry name" value="WD40 REPEAT PROTEIN"/>
    <property type="match status" value="1"/>
</dbReference>
<proteinExistence type="predicted"/>
<dbReference type="Gene3D" id="2.130.10.10">
    <property type="entry name" value="YVTN repeat-like/Quinoprotein amine dehydrogenase"/>
    <property type="match status" value="1"/>
</dbReference>
<evidence type="ECO:0000313" key="10">
    <source>
        <dbReference type="Proteomes" id="UP000786811"/>
    </source>
</evidence>
<dbReference type="Pfam" id="PF00400">
    <property type="entry name" value="WD40"/>
    <property type="match status" value="7"/>
</dbReference>
<feature type="repeat" description="WD" evidence="5">
    <location>
        <begin position="416"/>
        <end position="447"/>
    </location>
</feature>
<evidence type="ECO:0000256" key="1">
    <source>
        <dbReference type="ARBA" id="ARBA00004604"/>
    </source>
</evidence>
<evidence type="ECO:0000256" key="4">
    <source>
        <dbReference type="ARBA" id="ARBA00023242"/>
    </source>
</evidence>
<dbReference type="InterPro" id="IPR001680">
    <property type="entry name" value="WD40_rpt"/>
</dbReference>
<name>A0A8J2HAX9_COTCN</name>
<dbReference type="GO" id="GO:0000027">
    <property type="term" value="P:ribosomal large subunit assembly"/>
    <property type="evidence" value="ECO:0007669"/>
    <property type="project" value="TreeGrafter"/>
</dbReference>
<feature type="transmembrane region" description="Helical" evidence="7">
    <location>
        <begin position="613"/>
        <end position="633"/>
    </location>
</feature>
<feature type="non-terminal residue" evidence="9">
    <location>
        <position position="737"/>
    </location>
</feature>
<feature type="region of interest" description="Disordered" evidence="6">
    <location>
        <begin position="698"/>
        <end position="737"/>
    </location>
</feature>
<feature type="compositionally biased region" description="Polar residues" evidence="6">
    <location>
        <begin position="663"/>
        <end position="680"/>
    </location>
</feature>
<dbReference type="PRINTS" id="PR00320">
    <property type="entry name" value="GPROTEINBRPT"/>
</dbReference>
<dbReference type="InterPro" id="IPR036322">
    <property type="entry name" value="WD40_repeat_dom_sf"/>
</dbReference>
<dbReference type="GO" id="GO:0007219">
    <property type="term" value="P:Notch signaling pathway"/>
    <property type="evidence" value="ECO:0007669"/>
    <property type="project" value="TreeGrafter"/>
</dbReference>
<dbReference type="InterPro" id="IPR012972">
    <property type="entry name" value="NLE"/>
</dbReference>
<feature type="repeat" description="WD" evidence="5">
    <location>
        <begin position="374"/>
        <end position="415"/>
    </location>
</feature>
<feature type="repeat" description="WD" evidence="5">
    <location>
        <begin position="242"/>
        <end position="272"/>
    </location>
</feature>
<keyword evidence="7" id="KW-1133">Transmembrane helix</keyword>
<comment type="subcellular location">
    <subcellularLocation>
        <location evidence="1">Nucleus</location>
        <location evidence="1">Nucleolus</location>
    </subcellularLocation>
</comment>
<dbReference type="GO" id="GO:0005730">
    <property type="term" value="C:nucleolus"/>
    <property type="evidence" value="ECO:0007669"/>
    <property type="project" value="UniProtKB-SubCell"/>
</dbReference>
<feature type="repeat" description="WD" evidence="5">
    <location>
        <begin position="195"/>
        <end position="241"/>
    </location>
</feature>
<evidence type="ECO:0000256" key="3">
    <source>
        <dbReference type="ARBA" id="ARBA00022737"/>
    </source>
</evidence>
<feature type="domain" description="NLE" evidence="8">
    <location>
        <begin position="19"/>
        <end position="79"/>
    </location>
</feature>
<dbReference type="PROSITE" id="PS50294">
    <property type="entry name" value="WD_REPEATS_REGION"/>
    <property type="match status" value="7"/>
</dbReference>
<dbReference type="EMBL" id="CAJNRD030001119">
    <property type="protein sequence ID" value="CAG5090943.1"/>
    <property type="molecule type" value="Genomic_DNA"/>
</dbReference>
<dbReference type="InterPro" id="IPR020472">
    <property type="entry name" value="WD40_PAC1"/>
</dbReference>
<keyword evidence="7" id="KW-0472">Membrane</keyword>
<accession>A0A8J2HAX9</accession>
<dbReference type="PROSITE" id="PS50082">
    <property type="entry name" value="WD_REPEATS_2"/>
    <property type="match status" value="7"/>
</dbReference>
<evidence type="ECO:0000259" key="8">
    <source>
        <dbReference type="Pfam" id="PF08154"/>
    </source>
</evidence>
<keyword evidence="7" id="KW-0812">Transmembrane</keyword>
<feature type="repeat" description="WD" evidence="5">
    <location>
        <begin position="152"/>
        <end position="193"/>
    </location>
</feature>
<dbReference type="OrthoDB" id="10267436at2759"/>
<evidence type="ECO:0000256" key="2">
    <source>
        <dbReference type="ARBA" id="ARBA00022574"/>
    </source>
</evidence>
<feature type="repeat" description="WD" evidence="5">
    <location>
        <begin position="332"/>
        <end position="373"/>
    </location>
</feature>
<feature type="region of interest" description="Disordered" evidence="6">
    <location>
        <begin position="659"/>
        <end position="685"/>
    </location>
</feature>
<feature type="transmembrane region" description="Helical" evidence="7">
    <location>
        <begin position="583"/>
        <end position="601"/>
    </location>
</feature>
<evidence type="ECO:0000313" key="9">
    <source>
        <dbReference type="EMBL" id="CAG5090943.1"/>
    </source>
</evidence>